<evidence type="ECO:0000256" key="2">
    <source>
        <dbReference type="ARBA" id="ARBA00022741"/>
    </source>
</evidence>
<dbReference type="AlphaFoldDB" id="A0A1U7LY94"/>
<evidence type="ECO:0000256" key="5">
    <source>
        <dbReference type="PROSITE-ProRule" id="PRU00843"/>
    </source>
</evidence>
<dbReference type="PROSITE" id="PS51510">
    <property type="entry name" value="PHOSPHAGEN_KINASE_C"/>
    <property type="match status" value="1"/>
</dbReference>
<feature type="domain" description="Phosphagen kinase C-terminal" evidence="6">
    <location>
        <begin position="6"/>
        <end position="228"/>
    </location>
</feature>
<keyword evidence="4 5" id="KW-0067">ATP-binding</keyword>
<evidence type="ECO:0000313" key="8">
    <source>
        <dbReference type="Proteomes" id="UP000187166"/>
    </source>
</evidence>
<organism evidence="7 8">
    <name type="scientific">Peptoniphilus porci</name>
    <dbReference type="NCBI Taxonomy" id="2652280"/>
    <lineage>
        <taxon>Bacteria</taxon>
        <taxon>Bacillati</taxon>
        <taxon>Bacillota</taxon>
        <taxon>Tissierellia</taxon>
        <taxon>Tissierellales</taxon>
        <taxon>Peptoniphilaceae</taxon>
        <taxon>Peptoniphilus</taxon>
    </lineage>
</organism>
<dbReference type="InterPro" id="IPR014746">
    <property type="entry name" value="Gln_synth/guanido_kin_cat_dom"/>
</dbReference>
<keyword evidence="2 5" id="KW-0547">Nucleotide-binding</keyword>
<evidence type="ECO:0000313" key="7">
    <source>
        <dbReference type="EMBL" id="OLR64364.1"/>
    </source>
</evidence>
<proteinExistence type="inferred from homology"/>
<accession>A0A1U7LY94</accession>
<keyword evidence="1 5" id="KW-0808">Transferase</keyword>
<dbReference type="STRING" id="1465756.BIV18_01780"/>
<keyword evidence="3 5" id="KW-0418">Kinase</keyword>
<dbReference type="Gene3D" id="3.30.590.10">
    <property type="entry name" value="Glutamine synthetase/guanido kinase, catalytic domain"/>
    <property type="match status" value="1"/>
</dbReference>
<comment type="caution">
    <text evidence="5">Lacks conserved residue(s) required for the propagation of feature annotation.</text>
</comment>
<dbReference type="GO" id="GO:0016301">
    <property type="term" value="F:kinase activity"/>
    <property type="evidence" value="ECO:0007669"/>
    <property type="project" value="UniProtKB-KW"/>
</dbReference>
<evidence type="ECO:0000256" key="3">
    <source>
        <dbReference type="ARBA" id="ARBA00022777"/>
    </source>
</evidence>
<comment type="similarity">
    <text evidence="5">Belongs to the ATP:guanido phosphotransferase family.</text>
</comment>
<evidence type="ECO:0000256" key="4">
    <source>
        <dbReference type="ARBA" id="ARBA00022840"/>
    </source>
</evidence>
<dbReference type="SUPFAM" id="SSF55931">
    <property type="entry name" value="Glutamine synthetase/guanido kinase"/>
    <property type="match status" value="1"/>
</dbReference>
<reference evidence="7 8" key="1">
    <citation type="journal article" date="2016" name="Appl. Environ. Microbiol.">
        <title>Function and Phylogeny of Bacterial Butyryl Coenzyme A:Acetate Transferases and Their Diversity in the Proximal Colon of Swine.</title>
        <authorList>
            <person name="Trachsel J."/>
            <person name="Bayles D.O."/>
            <person name="Looft T."/>
            <person name="Levine U.Y."/>
            <person name="Allen H.K."/>
        </authorList>
    </citation>
    <scope>NUCLEOTIDE SEQUENCE [LARGE SCALE GENOMIC DNA]</scope>
    <source>
        <strain evidence="7 8">35-6-1</strain>
    </source>
</reference>
<dbReference type="Pfam" id="PF00217">
    <property type="entry name" value="ATP-gua_Ptrans"/>
    <property type="match status" value="1"/>
</dbReference>
<evidence type="ECO:0000259" key="6">
    <source>
        <dbReference type="PROSITE" id="PS51510"/>
    </source>
</evidence>
<comment type="caution">
    <text evidence="7">The sequence shown here is derived from an EMBL/GenBank/DDBJ whole genome shotgun (WGS) entry which is preliminary data.</text>
</comment>
<name>A0A1U7LY94_9FIRM</name>
<dbReference type="EMBL" id="MJIH01000001">
    <property type="protein sequence ID" value="OLR64364.1"/>
    <property type="molecule type" value="Genomic_DNA"/>
</dbReference>
<gene>
    <name evidence="7" type="ORF">BIV18_01780</name>
</gene>
<dbReference type="Proteomes" id="UP000187166">
    <property type="component" value="Unassembled WGS sequence"/>
</dbReference>
<feature type="binding site" evidence="5">
    <location>
        <begin position="151"/>
        <end position="155"/>
    </location>
    <ligand>
        <name>ATP</name>
        <dbReference type="ChEBI" id="CHEBI:30616"/>
    </ligand>
</feature>
<keyword evidence="8" id="KW-1185">Reference proteome</keyword>
<evidence type="ECO:0000256" key="1">
    <source>
        <dbReference type="ARBA" id="ARBA00022679"/>
    </source>
</evidence>
<dbReference type="GO" id="GO:0005524">
    <property type="term" value="F:ATP binding"/>
    <property type="evidence" value="ECO:0007669"/>
    <property type="project" value="UniProtKB-UniRule"/>
</dbReference>
<protein>
    <submittedName>
        <fullName evidence="7">ATP--guanido phosphotransferase</fullName>
    </submittedName>
</protein>
<feature type="binding site" evidence="5">
    <location>
        <begin position="9"/>
        <end position="13"/>
    </location>
    <ligand>
        <name>ATP</name>
        <dbReference type="ChEBI" id="CHEBI:30616"/>
    </ligand>
</feature>
<dbReference type="InterPro" id="IPR022414">
    <property type="entry name" value="ATP-guanido_PTrfase_cat"/>
</dbReference>
<sequence length="328" mass="37715">MSVSKIILGYKLKLYRNIDGKKFVNAMTEEELRKNLEFVYPILTDLGYTKVDMEKISSLKKLEYVENGRIGKNFLEKSNIGFYEKKDAPDILINAGEHIELSIFSRVKTLSDLFKEIYDLEEKLEDKINFAFDPNFGYLSSRVLNAGTGLKPIAILYLPALNYFGINEVARGLSRLGYTLGSYRDSSNKALGSIYTLSFESTFGEDEKSYIDKLKIIVREIADVERENRKKLYLDNIITLEDMVNRSFGVLANARVLSEEEMMQSMSTINLGIELSILKPNREFDFYEEIIKLRNGHLQIERGAILDLKSRDILRANKARALMKEVFK</sequence>
<feature type="binding site" evidence="5">
    <location>
        <begin position="181"/>
        <end position="186"/>
    </location>
    <ligand>
        <name>ATP</name>
        <dbReference type="ChEBI" id="CHEBI:30616"/>
    </ligand>
</feature>